<proteinExistence type="predicted"/>
<accession>A0A370D729</accession>
<comment type="caution">
    <text evidence="1">The sequence shown here is derived from an EMBL/GenBank/DDBJ whole genome shotgun (WGS) entry which is preliminary data.</text>
</comment>
<protein>
    <submittedName>
        <fullName evidence="1">Uncharacterized protein</fullName>
    </submittedName>
</protein>
<gene>
    <name evidence="1" type="ORF">DIZ80_17420</name>
</gene>
<reference evidence="1 2" key="1">
    <citation type="journal article" date="2018" name="ISME J.">
        <title>Endosymbiont genomes yield clues of tubeworm success.</title>
        <authorList>
            <person name="Li Y."/>
            <person name="Liles M.R."/>
            <person name="Halanych K.M."/>
        </authorList>
    </citation>
    <scope>NUCLEOTIDE SEQUENCE [LARGE SCALE GENOMIC DNA]</scope>
    <source>
        <strain evidence="1">A1464</strain>
    </source>
</reference>
<name>A0A370D729_9GAMM</name>
<dbReference type="AlphaFoldDB" id="A0A370D729"/>
<evidence type="ECO:0000313" key="1">
    <source>
        <dbReference type="EMBL" id="RDH80801.1"/>
    </source>
</evidence>
<evidence type="ECO:0000313" key="2">
    <source>
        <dbReference type="Proteomes" id="UP000254266"/>
    </source>
</evidence>
<sequence>MAYNFVLVELLDHISSISEPVVVDWDSAQQWPSGALECLVQSGILAPASSAQSIECNACEHHCYMDVLMKVGEGESINRAFIVCSEPDMQSQMGRVQIPLERLQQWKTGFKQLAGVIAGLLGFDGSIEYKPEQSSIYLGMLKSKGGRRVVSLSHQPLELEINKFKTPLTEFLFIDDGELVIDRLRIDELVNTKPLSVAKAYDPSIDKREAGKLATQVKHQDWQDEYALLQRKNPTKNKTWYSLQIAKLPLAQGASPETIRKHLK</sequence>
<dbReference type="EMBL" id="QFXC01000014">
    <property type="protein sequence ID" value="RDH80801.1"/>
    <property type="molecule type" value="Genomic_DNA"/>
</dbReference>
<organism evidence="1 2">
    <name type="scientific">endosymbiont of Galathealinum brachiosum</name>
    <dbReference type="NCBI Taxonomy" id="2200906"/>
    <lineage>
        <taxon>Bacteria</taxon>
        <taxon>Pseudomonadati</taxon>
        <taxon>Pseudomonadota</taxon>
        <taxon>Gammaproteobacteria</taxon>
        <taxon>sulfur-oxidizing symbionts</taxon>
    </lineage>
</organism>
<dbReference type="Proteomes" id="UP000254266">
    <property type="component" value="Unassembled WGS sequence"/>
</dbReference>
<keyword evidence="2" id="KW-1185">Reference proteome</keyword>